<keyword evidence="4" id="KW-0564">Palmitate</keyword>
<dbReference type="OrthoDB" id="9035120at2"/>
<evidence type="ECO:0000256" key="1">
    <source>
        <dbReference type="ARBA" id="ARBA00004459"/>
    </source>
</evidence>
<evidence type="ECO:0000256" key="6">
    <source>
        <dbReference type="ARBA" id="ARBA00023288"/>
    </source>
</evidence>
<evidence type="ECO:0000256" key="2">
    <source>
        <dbReference type="ARBA" id="ARBA00022729"/>
    </source>
</evidence>
<keyword evidence="5" id="KW-0998">Cell outer membrane</keyword>
<dbReference type="EMBL" id="VDUY01000006">
    <property type="protein sequence ID" value="TXL64350.1"/>
    <property type="molecule type" value="Genomic_DNA"/>
</dbReference>
<dbReference type="Proteomes" id="UP000321548">
    <property type="component" value="Unassembled WGS sequence"/>
</dbReference>
<dbReference type="InterPro" id="IPR032831">
    <property type="entry name" value="LptM_cons"/>
</dbReference>
<dbReference type="PROSITE" id="PS51257">
    <property type="entry name" value="PROKAR_LIPOPROTEIN"/>
    <property type="match status" value="1"/>
</dbReference>
<comment type="subcellular location">
    <subcellularLocation>
        <location evidence="1">Cell outer membrane</location>
        <topology evidence="1">Lipid-anchor</topology>
    </subcellularLocation>
</comment>
<dbReference type="Pfam" id="PF13627">
    <property type="entry name" value="LptM_cons"/>
    <property type="match status" value="1"/>
</dbReference>
<evidence type="ECO:0000256" key="7">
    <source>
        <dbReference type="SAM" id="MobiDB-lite"/>
    </source>
</evidence>
<evidence type="ECO:0000313" key="9">
    <source>
        <dbReference type="Proteomes" id="UP000321548"/>
    </source>
</evidence>
<comment type="caution">
    <text evidence="8">The sequence shown here is derived from an EMBL/GenBank/DDBJ whole genome shotgun (WGS) entry which is preliminary data.</text>
</comment>
<protein>
    <submittedName>
        <fullName evidence="8">Uncharacterized protein</fullName>
    </submittedName>
</protein>
<proteinExistence type="predicted"/>
<keyword evidence="6" id="KW-0449">Lipoprotein</keyword>
<keyword evidence="2" id="KW-0732">Signal</keyword>
<evidence type="ECO:0000313" key="8">
    <source>
        <dbReference type="EMBL" id="TXL64350.1"/>
    </source>
</evidence>
<organism evidence="8 9">
    <name type="scientific">Zeimonas arvi</name>
    <dbReference type="NCBI Taxonomy" id="2498847"/>
    <lineage>
        <taxon>Bacteria</taxon>
        <taxon>Pseudomonadati</taxon>
        <taxon>Pseudomonadota</taxon>
        <taxon>Betaproteobacteria</taxon>
        <taxon>Burkholderiales</taxon>
        <taxon>Burkholderiaceae</taxon>
        <taxon>Zeimonas</taxon>
    </lineage>
</organism>
<reference evidence="8 9" key="1">
    <citation type="submission" date="2019-06" db="EMBL/GenBank/DDBJ databases">
        <title>Quisquiliibacterium sp. nov., isolated from a maize field.</title>
        <authorList>
            <person name="Lin S.-Y."/>
            <person name="Tsai C.-F."/>
            <person name="Young C.-C."/>
        </authorList>
    </citation>
    <scope>NUCLEOTIDE SEQUENCE [LARGE SCALE GENOMIC DNA]</scope>
    <source>
        <strain evidence="8 9">CC-CFT501</strain>
    </source>
</reference>
<dbReference type="NCBIfam" id="NF047847">
    <property type="entry name" value="SS_mature_LptM"/>
    <property type="match status" value="1"/>
</dbReference>
<sequence>MRCAILAALAGATLLAGCGQRGPLYLPDQPPPKKRLSQSPDPGPVRAVLTLAPSPRS</sequence>
<dbReference type="GO" id="GO:0009279">
    <property type="term" value="C:cell outer membrane"/>
    <property type="evidence" value="ECO:0007669"/>
    <property type="project" value="UniProtKB-SubCell"/>
</dbReference>
<evidence type="ECO:0000256" key="5">
    <source>
        <dbReference type="ARBA" id="ARBA00023237"/>
    </source>
</evidence>
<keyword evidence="9" id="KW-1185">Reference proteome</keyword>
<gene>
    <name evidence="8" type="ORF">FHP08_15260</name>
</gene>
<name>A0A5C8NRM5_9BURK</name>
<keyword evidence="3" id="KW-0472">Membrane</keyword>
<evidence type="ECO:0000256" key="3">
    <source>
        <dbReference type="ARBA" id="ARBA00023136"/>
    </source>
</evidence>
<feature type="region of interest" description="Disordered" evidence="7">
    <location>
        <begin position="22"/>
        <end position="57"/>
    </location>
</feature>
<accession>A0A5C8NRM5</accession>
<evidence type="ECO:0000256" key="4">
    <source>
        <dbReference type="ARBA" id="ARBA00023139"/>
    </source>
</evidence>
<dbReference type="AlphaFoldDB" id="A0A5C8NRM5"/>